<protein>
    <recommendedName>
        <fullName evidence="1">Aldehyde dehydrogenase domain-containing protein</fullName>
    </recommendedName>
</protein>
<dbReference type="InterPro" id="IPR016161">
    <property type="entry name" value="Ald_DH/histidinol_DH"/>
</dbReference>
<dbReference type="InterPro" id="IPR016162">
    <property type="entry name" value="Ald_DH_N"/>
</dbReference>
<dbReference type="InterPro" id="IPR016163">
    <property type="entry name" value="Ald_DH_C"/>
</dbReference>
<dbReference type="AlphaFoldDB" id="A0A9N9TK85"/>
<evidence type="ECO:0000313" key="2">
    <source>
        <dbReference type="EMBL" id="CAG9857827.1"/>
    </source>
</evidence>
<evidence type="ECO:0000313" key="3">
    <source>
        <dbReference type="Proteomes" id="UP001153712"/>
    </source>
</evidence>
<dbReference type="OrthoDB" id="310895at2759"/>
<dbReference type="Gene3D" id="3.40.309.10">
    <property type="entry name" value="Aldehyde Dehydrogenase, Chain A, domain 2"/>
    <property type="match status" value="1"/>
</dbReference>
<gene>
    <name evidence="2" type="ORF">PHYEVI_LOCUS4225</name>
</gene>
<dbReference type="Gene3D" id="3.40.605.10">
    <property type="entry name" value="Aldehyde Dehydrogenase, Chain A, domain 1"/>
    <property type="match status" value="1"/>
</dbReference>
<proteinExistence type="predicted"/>
<organism evidence="2 3">
    <name type="scientific">Phyllotreta striolata</name>
    <name type="common">Striped flea beetle</name>
    <name type="synonym">Crioceris striolata</name>
    <dbReference type="NCBI Taxonomy" id="444603"/>
    <lineage>
        <taxon>Eukaryota</taxon>
        <taxon>Metazoa</taxon>
        <taxon>Ecdysozoa</taxon>
        <taxon>Arthropoda</taxon>
        <taxon>Hexapoda</taxon>
        <taxon>Insecta</taxon>
        <taxon>Pterygota</taxon>
        <taxon>Neoptera</taxon>
        <taxon>Endopterygota</taxon>
        <taxon>Coleoptera</taxon>
        <taxon>Polyphaga</taxon>
        <taxon>Cucujiformia</taxon>
        <taxon>Chrysomeloidea</taxon>
        <taxon>Chrysomelidae</taxon>
        <taxon>Galerucinae</taxon>
        <taxon>Alticini</taxon>
        <taxon>Phyllotreta</taxon>
    </lineage>
</organism>
<name>A0A9N9TK85_PHYSR</name>
<dbReference type="InterPro" id="IPR015590">
    <property type="entry name" value="Aldehyde_DH_dom"/>
</dbReference>
<dbReference type="Proteomes" id="UP001153712">
    <property type="component" value="Chromosome 15"/>
</dbReference>
<dbReference type="SUPFAM" id="SSF53720">
    <property type="entry name" value="ALDH-like"/>
    <property type="match status" value="2"/>
</dbReference>
<sequence>MAARSKIPEIFDNMDYGESEESVEEALEWITSKGNKFFTSIENPNEPPPDRDLYKLKRFNYDPLCTVYESNIDDITKIIETTDVECWIQQKSLSKMLILNRISKAIEKNANLIVQLELLFREILAKDSKNTIPLLSNYFRYYSAFADQSGEGGIAVGVVPDSTYLPYLGLFIAPALARGYSIVLQILPDLAPIAFLLKDIAKSAGVPENAFKIIPSYGGNLQPYLNSEKVKIISIFEEANNGIYGEVNGLHKNILILSKYKTPTIIFDSADLDSACESVIESSWGYRGWLPWSTDTILVQENVLETFYNKLKSKLAGLKVSNALDKSSDITLKNRLNSLDKLVKEAQQQGIEVFRSKNEEEWCPTVFKGGKVKTNNVFKTDYDVFKARAVTVLAFRSIDEAVALANNTKQGLWASVWSENIGLVNEVTKKLKVSNVLVNTNNVPLAPDVVISPIKDSGMGNFGGTDGFNEYKFSDLVKPEALVENPTTIPSINSIVSAAKAAQESWEKVPRIQKQKILLEFVELNTDWSELDAFVRAFSRATIDKPRSTTISGYQLTSSREPRGIVVVCNNAKWCAESILTTLYEGNALILLEADDTRRKVFERLKQLLPKGVLNLLPYSGSIIEKLSANKQVSVILGCRFDGVLKGSLKESMIFRRICVDNSHLDCGRYATYTKNVWSDIGKSSTCNFS</sequence>
<dbReference type="Pfam" id="PF00171">
    <property type="entry name" value="Aldedh"/>
    <property type="match status" value="1"/>
</dbReference>
<dbReference type="GO" id="GO:0016620">
    <property type="term" value="F:oxidoreductase activity, acting on the aldehyde or oxo group of donors, NAD or NADP as acceptor"/>
    <property type="evidence" value="ECO:0007669"/>
    <property type="project" value="InterPro"/>
</dbReference>
<dbReference type="EMBL" id="OU900108">
    <property type="protein sequence ID" value="CAG9857827.1"/>
    <property type="molecule type" value="Genomic_DNA"/>
</dbReference>
<accession>A0A9N9TK85</accession>
<reference evidence="2" key="1">
    <citation type="submission" date="2022-01" db="EMBL/GenBank/DDBJ databases">
        <authorList>
            <person name="King R."/>
        </authorList>
    </citation>
    <scope>NUCLEOTIDE SEQUENCE</scope>
</reference>
<evidence type="ECO:0000259" key="1">
    <source>
        <dbReference type="Pfam" id="PF00171"/>
    </source>
</evidence>
<keyword evidence="3" id="KW-1185">Reference proteome</keyword>
<feature type="domain" description="Aldehyde dehydrogenase" evidence="1">
    <location>
        <begin position="172"/>
        <end position="471"/>
    </location>
</feature>
<dbReference type="PANTHER" id="PTHR11699">
    <property type="entry name" value="ALDEHYDE DEHYDROGENASE-RELATED"/>
    <property type="match status" value="1"/>
</dbReference>